<reference evidence="1" key="1">
    <citation type="journal article" date="2022" name="Int. J. Mol. Sci.">
        <title>Draft Genome of Tanacetum Coccineum: Genomic Comparison of Closely Related Tanacetum-Family Plants.</title>
        <authorList>
            <person name="Yamashiro T."/>
            <person name="Shiraishi A."/>
            <person name="Nakayama K."/>
            <person name="Satake H."/>
        </authorList>
    </citation>
    <scope>NUCLEOTIDE SEQUENCE</scope>
</reference>
<evidence type="ECO:0000313" key="2">
    <source>
        <dbReference type="Proteomes" id="UP001151760"/>
    </source>
</evidence>
<gene>
    <name evidence="1" type="ORF">Tco_0725189</name>
</gene>
<evidence type="ECO:0000313" key="1">
    <source>
        <dbReference type="EMBL" id="GJS75308.1"/>
    </source>
</evidence>
<keyword evidence="2" id="KW-1185">Reference proteome</keyword>
<dbReference type="PANTHER" id="PTHR48475">
    <property type="entry name" value="RIBONUCLEASE H"/>
    <property type="match status" value="1"/>
</dbReference>
<reference evidence="1" key="2">
    <citation type="submission" date="2022-01" db="EMBL/GenBank/DDBJ databases">
        <authorList>
            <person name="Yamashiro T."/>
            <person name="Shiraishi A."/>
            <person name="Satake H."/>
            <person name="Nakayama K."/>
        </authorList>
    </citation>
    <scope>NUCLEOTIDE SEQUENCE</scope>
</reference>
<dbReference type="EMBL" id="BQNB010010294">
    <property type="protein sequence ID" value="GJS75308.1"/>
    <property type="molecule type" value="Genomic_DNA"/>
</dbReference>
<dbReference type="PANTHER" id="PTHR48475:SF1">
    <property type="entry name" value="RNASE H TYPE-1 DOMAIN-CONTAINING PROTEIN"/>
    <property type="match status" value="1"/>
</dbReference>
<sequence length="636" mass="70832">MDETTLTSHMCKVADHSPKHIQSLILPFGEVNADDTADKSLSGTSATHPQPAKEFVVTADATKSLYASESAEVQGNQPKTADSEKLMDEVDKQNKAAQEEPESPYDKELEIKIVKSFKTSWSIHPEIDQPNDANITFMGYGPIDMELDDSGSDLHSMPSDDLASLTGFETPDSNDEEFNSVTKEHSANNLNATLDGDVALPNAYAGVSALSDPRGHLRRELTTIPSKVVQLEDIADSLNLTSLLILDFMNMFIILSAIMREQTSVFQAQIGRKSSKELAHGMRQVTKRLFLNPSVSITENSNVTLISMTAIKDMREQRIETTNIVDRCMKKSGVIISGKKVSDYNANSSELSHSKASAKSLAAEVKSQALESKTSSKSNDLLLQILGAMFNGIFTQAKKLGIPPPPELAHIGKPTEDKKRKRTEILKEVFVKENIVVDEMKRNLAPPQELEARRGSEFYLATTVHLVKLLGLIIRDTPEAEEVYKLIELEIESRNDVMRAKEIELLSEKAPKEQNHMYSVKDIIIEVEDYLKNITRQLGWISAEEQAELKLFSEPIQQILSRPEVAGRLQKWSIELGEYAIHYRSRVSIKGQILADFIVERPEEDSLDTPMEEEEELPQPWILFTDGCSCTDGSGV</sequence>
<name>A0ABQ4YDM0_9ASTR</name>
<accession>A0ABQ4YDM0</accession>
<dbReference type="Proteomes" id="UP001151760">
    <property type="component" value="Unassembled WGS sequence"/>
</dbReference>
<protein>
    <submittedName>
        <fullName evidence="1">Uncharacterized protein</fullName>
    </submittedName>
</protein>
<organism evidence="1 2">
    <name type="scientific">Tanacetum coccineum</name>
    <dbReference type="NCBI Taxonomy" id="301880"/>
    <lineage>
        <taxon>Eukaryota</taxon>
        <taxon>Viridiplantae</taxon>
        <taxon>Streptophyta</taxon>
        <taxon>Embryophyta</taxon>
        <taxon>Tracheophyta</taxon>
        <taxon>Spermatophyta</taxon>
        <taxon>Magnoliopsida</taxon>
        <taxon>eudicotyledons</taxon>
        <taxon>Gunneridae</taxon>
        <taxon>Pentapetalae</taxon>
        <taxon>asterids</taxon>
        <taxon>campanulids</taxon>
        <taxon>Asterales</taxon>
        <taxon>Asteraceae</taxon>
        <taxon>Asteroideae</taxon>
        <taxon>Anthemideae</taxon>
        <taxon>Anthemidinae</taxon>
        <taxon>Tanacetum</taxon>
    </lineage>
</organism>
<comment type="caution">
    <text evidence="1">The sequence shown here is derived from an EMBL/GenBank/DDBJ whole genome shotgun (WGS) entry which is preliminary data.</text>
</comment>
<proteinExistence type="predicted"/>